<evidence type="ECO:0000256" key="1">
    <source>
        <dbReference type="ARBA" id="ARBA00022833"/>
    </source>
</evidence>
<dbReference type="PANTHER" id="PTHR20934">
    <property type="entry name" value="TRANSCRIPTION ELONGATION FACTOR 1 HOMOLOG"/>
    <property type="match status" value="1"/>
</dbReference>
<dbReference type="Gene3D" id="2.20.25.190">
    <property type="match status" value="1"/>
</dbReference>
<protein>
    <recommendedName>
        <fullName evidence="4">Transcription elongation factor Elf1 like protein</fullName>
    </recommendedName>
</protein>
<feature type="coiled-coil region" evidence="2">
    <location>
        <begin position="74"/>
        <end position="101"/>
    </location>
</feature>
<dbReference type="EMBL" id="BART01029783">
    <property type="protein sequence ID" value="GAH10714.1"/>
    <property type="molecule type" value="Genomic_DNA"/>
</dbReference>
<reference evidence="3" key="1">
    <citation type="journal article" date="2014" name="Front. Microbiol.">
        <title>High frequency of phylogenetically diverse reductive dehalogenase-homologous genes in deep subseafloor sedimentary metagenomes.</title>
        <authorList>
            <person name="Kawai M."/>
            <person name="Futagami T."/>
            <person name="Toyoda A."/>
            <person name="Takaki Y."/>
            <person name="Nishi S."/>
            <person name="Hori S."/>
            <person name="Arai W."/>
            <person name="Tsubouchi T."/>
            <person name="Morono Y."/>
            <person name="Uchiyama I."/>
            <person name="Ito T."/>
            <person name="Fujiyama A."/>
            <person name="Inagaki F."/>
            <person name="Takami H."/>
        </authorList>
    </citation>
    <scope>NUCLEOTIDE SEQUENCE</scope>
    <source>
        <strain evidence="3">Expedition CK06-06</strain>
    </source>
</reference>
<gene>
    <name evidence="3" type="ORF">S01H4_52177</name>
</gene>
<keyword evidence="2" id="KW-0175">Coiled coil</keyword>
<dbReference type="Pfam" id="PF05129">
    <property type="entry name" value="Zn_ribbon_Elf1"/>
    <property type="match status" value="1"/>
</dbReference>
<proteinExistence type="predicted"/>
<comment type="caution">
    <text evidence="3">The sequence shown here is derived from an EMBL/GenBank/DDBJ whole genome shotgun (WGS) entry which is preliminary data.</text>
</comment>
<dbReference type="SUPFAM" id="SSF57783">
    <property type="entry name" value="Zinc beta-ribbon"/>
    <property type="match status" value="1"/>
</dbReference>
<evidence type="ECO:0000313" key="3">
    <source>
        <dbReference type="EMBL" id="GAH10714.1"/>
    </source>
</evidence>
<sequence>MGRRKRKQAAPKRVKRVPKIFTCPDCGEKSVKVTDIKKKGAFATVKCGNCSLTKQVLVNSISEPVDAFGDFIDIFYADQEIQRLEKRNQKLKDENEWGELAFSYSILSDLCKTKAAILLEEEDVNLEEVNDWKIRSEHYKNLEKDALLKLETDELERGVRTDEESLFAESDTKIKKERKIEEIFDDPGFLEF</sequence>
<organism evidence="3">
    <name type="scientific">marine sediment metagenome</name>
    <dbReference type="NCBI Taxonomy" id="412755"/>
    <lineage>
        <taxon>unclassified sequences</taxon>
        <taxon>metagenomes</taxon>
        <taxon>ecological metagenomes</taxon>
    </lineage>
</organism>
<evidence type="ECO:0000256" key="2">
    <source>
        <dbReference type="SAM" id="Coils"/>
    </source>
</evidence>
<dbReference type="PANTHER" id="PTHR20934:SF0">
    <property type="entry name" value="TRANSCRIPTION ELONGATION FACTOR 1 HOMOLOG"/>
    <property type="match status" value="1"/>
</dbReference>
<name>X1E0L0_9ZZZZ</name>
<dbReference type="AlphaFoldDB" id="X1E0L0"/>
<evidence type="ECO:0008006" key="4">
    <source>
        <dbReference type="Google" id="ProtNLM"/>
    </source>
</evidence>
<dbReference type="InterPro" id="IPR007808">
    <property type="entry name" value="Elf1"/>
</dbReference>
<keyword evidence="1" id="KW-0862">Zinc</keyword>
<dbReference type="GO" id="GO:0006368">
    <property type="term" value="P:transcription elongation by RNA polymerase II"/>
    <property type="evidence" value="ECO:0007669"/>
    <property type="project" value="TreeGrafter"/>
</dbReference>
<accession>X1E0L0</accession>
<dbReference type="InterPro" id="IPR038567">
    <property type="entry name" value="T_Elf1_sf"/>
</dbReference>